<evidence type="ECO:0000259" key="14">
    <source>
        <dbReference type="PROSITE" id="PS50198"/>
    </source>
</evidence>
<dbReference type="GO" id="GO:0005634">
    <property type="term" value="C:nucleus"/>
    <property type="evidence" value="ECO:0007669"/>
    <property type="project" value="TreeGrafter"/>
</dbReference>
<comment type="function">
    <text evidence="8">Peptidyl-prolyl cis/trans isomerase (PPIase) that acts as a key virulence factor by promoting host leukocyte transformation. Binds to and isomerizes specific phosphorylated Ser/Thr-Pro (pSer/Thr-Pro) motifs in a subset of proteins, resulting in conformational changes in the proteins. Promotes host leukocyte transformation by binding to phosphorylated host FBXW7, disrupting dimerization and promoting FBXW7 autoubiquitination and subsequent degradation. Degradation of host FBXW7, leads to stabilization of JUN, which promotes cell transformation.</text>
</comment>
<comment type="subunit">
    <text evidence="9">Interacts with host FBXW7; leading to FBXW7 autoubiquitination and subsequent degradation.</text>
</comment>
<dbReference type="EC" id="5.2.1.8" evidence="11"/>
<dbReference type="GO" id="GO:0005829">
    <property type="term" value="C:cytosol"/>
    <property type="evidence" value="ECO:0007669"/>
    <property type="project" value="TreeGrafter"/>
</dbReference>
<feature type="domain" description="WW" evidence="13">
    <location>
        <begin position="27"/>
        <end position="62"/>
    </location>
</feature>
<evidence type="ECO:0000256" key="4">
    <source>
        <dbReference type="ARBA" id="ARBA00022562"/>
    </source>
</evidence>
<evidence type="ECO:0000256" key="5">
    <source>
        <dbReference type="ARBA" id="ARBA00023110"/>
    </source>
</evidence>
<evidence type="ECO:0000256" key="12">
    <source>
        <dbReference type="SAM" id="MobiDB-lite"/>
    </source>
</evidence>
<evidence type="ECO:0000256" key="1">
    <source>
        <dbReference type="ARBA" id="ARBA00000971"/>
    </source>
</evidence>
<protein>
    <recommendedName>
        <fullName evidence="11">Peptidyl-prolyl cis-trans isomerase</fullName>
        <ecNumber evidence="11">5.2.1.8</ecNumber>
    </recommendedName>
</protein>
<feature type="region of interest" description="Disordered" evidence="12">
    <location>
        <begin position="15"/>
        <end position="36"/>
    </location>
</feature>
<evidence type="ECO:0000256" key="2">
    <source>
        <dbReference type="ARBA" id="ARBA00004147"/>
    </source>
</evidence>
<dbReference type="Gene3D" id="3.10.50.40">
    <property type="match status" value="1"/>
</dbReference>
<dbReference type="InterPro" id="IPR001202">
    <property type="entry name" value="WW_dom"/>
</dbReference>
<dbReference type="GO" id="GO:0080090">
    <property type="term" value="P:regulation of primary metabolic process"/>
    <property type="evidence" value="ECO:0007669"/>
    <property type="project" value="UniProtKB-ARBA"/>
</dbReference>
<dbReference type="PANTHER" id="PTHR10657:SF4">
    <property type="entry name" value="PEPTIDYL-PROLYL CIS-TRANS ISOMERASE-RELATED"/>
    <property type="match status" value="1"/>
</dbReference>
<feature type="compositionally biased region" description="Basic and acidic residues" evidence="12">
    <location>
        <begin position="96"/>
        <end position="113"/>
    </location>
</feature>
<evidence type="ECO:0000313" key="15">
    <source>
        <dbReference type="EMBL" id="CAD9943267.1"/>
    </source>
</evidence>
<dbReference type="PANTHER" id="PTHR10657">
    <property type="entry name" value="PEPTIDYL-PROLYL CIS-TRANS ISOMERASE"/>
    <property type="match status" value="1"/>
</dbReference>
<keyword evidence="5 10" id="KW-0697">Rotamase</keyword>
<dbReference type="FunFam" id="3.10.50.40:FF:000010">
    <property type="entry name" value="Peptidyl-prolyl cis-trans isomerase Pin1"/>
    <property type="match status" value="1"/>
</dbReference>
<evidence type="ECO:0000256" key="7">
    <source>
        <dbReference type="ARBA" id="ARBA00023235"/>
    </source>
</evidence>
<dbReference type="Gene3D" id="2.20.70.10">
    <property type="match status" value="1"/>
</dbReference>
<dbReference type="InterPro" id="IPR046357">
    <property type="entry name" value="PPIase_dom_sf"/>
</dbReference>
<comment type="subcellular location">
    <subcellularLocation>
        <location evidence="3">Host cytoplasm</location>
    </subcellularLocation>
    <subcellularLocation>
        <location evidence="2">Host nucleus</location>
    </subcellularLocation>
</comment>
<dbReference type="CDD" id="cd00201">
    <property type="entry name" value="WW"/>
    <property type="match status" value="1"/>
</dbReference>
<dbReference type="Pfam" id="PF00639">
    <property type="entry name" value="Rotamase"/>
    <property type="match status" value="1"/>
</dbReference>
<evidence type="ECO:0000259" key="13">
    <source>
        <dbReference type="PROSITE" id="PS50020"/>
    </source>
</evidence>
<dbReference type="InterPro" id="IPR051370">
    <property type="entry name" value="PPIase_Pin1"/>
</dbReference>
<dbReference type="EMBL" id="HBHT01002693">
    <property type="protein sequence ID" value="CAD9943267.1"/>
    <property type="molecule type" value="Transcribed_RNA"/>
</dbReference>
<dbReference type="GO" id="GO:0030430">
    <property type="term" value="C:host cell cytoplasm"/>
    <property type="evidence" value="ECO:0007669"/>
    <property type="project" value="UniProtKB-SubCell"/>
</dbReference>
<dbReference type="SMART" id="SM00456">
    <property type="entry name" value="WW"/>
    <property type="match status" value="1"/>
</dbReference>
<keyword evidence="4" id="KW-1048">Host nucleus</keyword>
<evidence type="ECO:0000256" key="9">
    <source>
        <dbReference type="ARBA" id="ARBA00066165"/>
    </source>
</evidence>
<dbReference type="InterPro" id="IPR000297">
    <property type="entry name" value="PPIase_PpiC"/>
</dbReference>
<accession>A0A7S2Y2Q8</accession>
<feature type="region of interest" description="Disordered" evidence="12">
    <location>
        <begin position="57"/>
        <end position="174"/>
    </location>
</feature>
<comment type="catalytic activity">
    <reaction evidence="1 11">
        <text>[protein]-peptidylproline (omega=180) = [protein]-peptidylproline (omega=0)</text>
        <dbReference type="Rhea" id="RHEA:16237"/>
        <dbReference type="Rhea" id="RHEA-COMP:10747"/>
        <dbReference type="Rhea" id="RHEA-COMP:10748"/>
        <dbReference type="ChEBI" id="CHEBI:83833"/>
        <dbReference type="ChEBI" id="CHEBI:83834"/>
        <dbReference type="EC" id="5.2.1.8"/>
    </reaction>
</comment>
<organism evidence="15">
    <name type="scientific">Entomoneis paludosa</name>
    <dbReference type="NCBI Taxonomy" id="265537"/>
    <lineage>
        <taxon>Eukaryota</taxon>
        <taxon>Sar</taxon>
        <taxon>Stramenopiles</taxon>
        <taxon>Ochrophyta</taxon>
        <taxon>Bacillariophyta</taxon>
        <taxon>Bacillariophyceae</taxon>
        <taxon>Bacillariophycidae</taxon>
        <taxon>Entomoneidaceae</taxon>
        <taxon>Entomoneis</taxon>
    </lineage>
</organism>
<dbReference type="InterPro" id="IPR036020">
    <property type="entry name" value="WW_dom_sf"/>
</dbReference>
<reference evidence="15" key="1">
    <citation type="submission" date="2021-01" db="EMBL/GenBank/DDBJ databases">
        <authorList>
            <person name="Corre E."/>
            <person name="Pelletier E."/>
            <person name="Niang G."/>
            <person name="Scheremetjew M."/>
            <person name="Finn R."/>
            <person name="Kale V."/>
            <person name="Holt S."/>
            <person name="Cochrane G."/>
            <person name="Meng A."/>
            <person name="Brown T."/>
            <person name="Cohen L."/>
        </authorList>
    </citation>
    <scope>NUCLEOTIDE SEQUENCE</scope>
    <source>
        <strain evidence="15">CCMP125</strain>
    </source>
</reference>
<dbReference type="PROSITE" id="PS50020">
    <property type="entry name" value="WW_DOMAIN_2"/>
    <property type="match status" value="1"/>
</dbReference>
<evidence type="ECO:0000256" key="6">
    <source>
        <dbReference type="ARBA" id="ARBA00023200"/>
    </source>
</evidence>
<evidence type="ECO:0000256" key="10">
    <source>
        <dbReference type="PROSITE-ProRule" id="PRU00278"/>
    </source>
</evidence>
<keyword evidence="6" id="KW-1035">Host cytoplasm</keyword>
<sequence>MVAATAVADLAAEALKHVSNQSQQPPAPLPPGWLMKESRSQPNSYYYYNQETGESMWSPPFSLVPLDEEPQQLEEHDDKPYDPLTAGLPSLQQPAVKHEVDQKPIKSESDSQRSRKRGLPEAAPAAIKTEDVKPSAPDKKRRTGSSGPSEVRVLHILRKHKDSRRPSSWRTNNQPITITREEAVEELNGLLEILHEDQANPENLIATFKELASEESDCSSAKRNGDLGFFGRKKMRPEFEEAAFGLDINQLSGIVETASGAHILLRLE</sequence>
<feature type="domain" description="PpiC" evidence="14">
    <location>
        <begin position="148"/>
        <end position="268"/>
    </location>
</feature>
<dbReference type="GO" id="GO:0003755">
    <property type="term" value="F:peptidyl-prolyl cis-trans isomerase activity"/>
    <property type="evidence" value="ECO:0007669"/>
    <property type="project" value="UniProtKB-UniRule"/>
</dbReference>
<name>A0A7S2Y2Q8_9STRA</name>
<dbReference type="AlphaFoldDB" id="A0A7S2Y2Q8"/>
<feature type="compositionally biased region" description="Basic and acidic residues" evidence="12">
    <location>
        <begin position="128"/>
        <end position="138"/>
    </location>
</feature>
<dbReference type="GO" id="GO:0042025">
    <property type="term" value="C:host cell nucleus"/>
    <property type="evidence" value="ECO:0007669"/>
    <property type="project" value="UniProtKB-SubCell"/>
</dbReference>
<dbReference type="PROSITE" id="PS50198">
    <property type="entry name" value="PPIC_PPIASE_2"/>
    <property type="match status" value="1"/>
</dbReference>
<proteinExistence type="predicted"/>
<evidence type="ECO:0000256" key="8">
    <source>
        <dbReference type="ARBA" id="ARBA00054022"/>
    </source>
</evidence>
<dbReference type="SUPFAM" id="SSF51045">
    <property type="entry name" value="WW domain"/>
    <property type="match status" value="1"/>
</dbReference>
<dbReference type="SUPFAM" id="SSF54534">
    <property type="entry name" value="FKBP-like"/>
    <property type="match status" value="1"/>
</dbReference>
<dbReference type="GO" id="GO:0060255">
    <property type="term" value="P:regulation of macromolecule metabolic process"/>
    <property type="evidence" value="ECO:0007669"/>
    <property type="project" value="UniProtKB-ARBA"/>
</dbReference>
<evidence type="ECO:0000256" key="11">
    <source>
        <dbReference type="RuleBase" id="RU363014"/>
    </source>
</evidence>
<evidence type="ECO:0000256" key="3">
    <source>
        <dbReference type="ARBA" id="ARBA00004192"/>
    </source>
</evidence>
<gene>
    <name evidence="15" type="ORF">APAL1065_LOCUS1810</name>
</gene>
<keyword evidence="7 10" id="KW-0413">Isomerase</keyword>